<feature type="transmembrane region" description="Helical" evidence="1">
    <location>
        <begin position="148"/>
        <end position="166"/>
    </location>
</feature>
<sequence>MSAILYTLIPLAAVIIGAVLSVVRRPGPTFVSGMQHLAAGVVFAAAASEVLPQIKHGASPVATLIGGLVGLGVMLLLKVVEGRAKGPVAMLGAVGIDILVDGLVLGLAFLAGEKAGLLLTVALTLEVLFLGLTVTAELGETIVSRWRIVGITAALGLLLPFGAWIAAPVALFPPTIIVGFLSFGMVALLYLVTEELLVEAHERPDSPLVSAMFFVGYLGLLLLEELM</sequence>
<feature type="transmembrane region" description="Helical" evidence="1">
    <location>
        <begin position="30"/>
        <end position="51"/>
    </location>
</feature>
<proteinExistence type="predicted"/>
<feature type="transmembrane region" description="Helical" evidence="1">
    <location>
        <begin position="6"/>
        <end position="23"/>
    </location>
</feature>
<keyword evidence="1" id="KW-0812">Transmembrane</keyword>
<feature type="transmembrane region" description="Helical" evidence="1">
    <location>
        <begin position="89"/>
        <end position="111"/>
    </location>
</feature>
<dbReference type="EMBL" id="LBIC01000008">
    <property type="protein sequence ID" value="KKW90900.1"/>
    <property type="molecule type" value="Genomic_DNA"/>
</dbReference>
<keyword evidence="3" id="KW-1185">Reference proteome</keyword>
<reference evidence="2 3" key="1">
    <citation type="submission" date="2015-04" db="EMBL/GenBank/DDBJ databases">
        <title>Genome sequence of aromatic hydrocarbons-degrading Sphingobium chungbukense DJ77.</title>
        <authorList>
            <person name="Kim Y.-C."/>
            <person name="Chae J.-C."/>
        </authorList>
    </citation>
    <scope>NUCLEOTIDE SEQUENCE [LARGE SCALE GENOMIC DNA]</scope>
    <source>
        <strain evidence="2 3">DJ77</strain>
    </source>
</reference>
<dbReference type="PATRIC" id="fig|56193.3.peg.3729"/>
<keyword evidence="1" id="KW-0472">Membrane</keyword>
<dbReference type="Proteomes" id="UP000033874">
    <property type="component" value="Unassembled WGS sequence"/>
</dbReference>
<gene>
    <name evidence="2" type="ORF">YP76_17805</name>
</gene>
<dbReference type="RefSeq" id="WP_046765002.1">
    <property type="nucleotide sequence ID" value="NZ_LBIC01000008.1"/>
</dbReference>
<dbReference type="STRING" id="56193.YP76_17805"/>
<dbReference type="AlphaFoldDB" id="A0A0M3AM34"/>
<evidence type="ECO:0000256" key="1">
    <source>
        <dbReference type="SAM" id="Phobius"/>
    </source>
</evidence>
<comment type="caution">
    <text evidence="2">The sequence shown here is derived from an EMBL/GenBank/DDBJ whole genome shotgun (WGS) entry which is preliminary data.</text>
</comment>
<name>A0A0M3AM34_9SPHN</name>
<organism evidence="2 3">
    <name type="scientific">Sphingobium chungbukense</name>
    <dbReference type="NCBI Taxonomy" id="56193"/>
    <lineage>
        <taxon>Bacteria</taxon>
        <taxon>Pseudomonadati</taxon>
        <taxon>Pseudomonadota</taxon>
        <taxon>Alphaproteobacteria</taxon>
        <taxon>Sphingomonadales</taxon>
        <taxon>Sphingomonadaceae</taxon>
        <taxon>Sphingobium</taxon>
    </lineage>
</organism>
<accession>A0A0M3AM34</accession>
<feature type="transmembrane region" description="Helical" evidence="1">
    <location>
        <begin position="57"/>
        <end position="77"/>
    </location>
</feature>
<feature type="transmembrane region" description="Helical" evidence="1">
    <location>
        <begin position="172"/>
        <end position="193"/>
    </location>
</feature>
<feature type="transmembrane region" description="Helical" evidence="1">
    <location>
        <begin position="117"/>
        <end position="136"/>
    </location>
</feature>
<evidence type="ECO:0000313" key="2">
    <source>
        <dbReference type="EMBL" id="KKW90900.1"/>
    </source>
</evidence>
<keyword evidence="1" id="KW-1133">Transmembrane helix</keyword>
<feature type="transmembrane region" description="Helical" evidence="1">
    <location>
        <begin position="205"/>
        <end position="223"/>
    </location>
</feature>
<evidence type="ECO:0000313" key="3">
    <source>
        <dbReference type="Proteomes" id="UP000033874"/>
    </source>
</evidence>
<protein>
    <submittedName>
        <fullName evidence="2">Transporter</fullName>
    </submittedName>
</protein>